<comment type="caution">
    <text evidence="1">The sequence shown here is derived from an EMBL/GenBank/DDBJ whole genome shotgun (WGS) entry which is preliminary data.</text>
</comment>
<dbReference type="EMBL" id="QXQA01000014">
    <property type="protein sequence ID" value="RIX50515.1"/>
    <property type="molecule type" value="Genomic_DNA"/>
</dbReference>
<dbReference type="OrthoDB" id="2665147at2"/>
<sequence>MNPLDAHVRGMVDRAGAACAEVEVRTDDAKAPVVLAYFTSVGSEPALKEVLRNDADTDIDWFDNNMHQAFKAITDDAASSPESDHSALQRFGDRVLAMEGVRERIRSLFQES</sequence>
<dbReference type="Proteomes" id="UP000266482">
    <property type="component" value="Unassembled WGS sequence"/>
</dbReference>
<name>A0A3A1UQI0_9BACL</name>
<proteinExistence type="predicted"/>
<evidence type="ECO:0000313" key="2">
    <source>
        <dbReference type="Proteomes" id="UP000266482"/>
    </source>
</evidence>
<organism evidence="1 2">
    <name type="scientific">Paenibacillus nanensis</name>
    <dbReference type="NCBI Taxonomy" id="393251"/>
    <lineage>
        <taxon>Bacteria</taxon>
        <taxon>Bacillati</taxon>
        <taxon>Bacillota</taxon>
        <taxon>Bacilli</taxon>
        <taxon>Bacillales</taxon>
        <taxon>Paenibacillaceae</taxon>
        <taxon>Paenibacillus</taxon>
    </lineage>
</organism>
<accession>A0A3A1UQI0</accession>
<evidence type="ECO:0000313" key="1">
    <source>
        <dbReference type="EMBL" id="RIX50515.1"/>
    </source>
</evidence>
<keyword evidence="2" id="KW-1185">Reference proteome</keyword>
<reference evidence="1 2" key="1">
    <citation type="submission" date="2018-09" db="EMBL/GenBank/DDBJ databases">
        <title>Paenibacillus aracenensis nov. sp. isolated from a cave in southern Spain.</title>
        <authorList>
            <person name="Jurado V."/>
            <person name="Gutierrez-Patricio S."/>
            <person name="Gonzalez-Pimentel J.L."/>
            <person name="Miller A.Z."/>
            <person name="Laiz L."/>
            <person name="Saiz-Jimenez C."/>
        </authorList>
    </citation>
    <scope>NUCLEOTIDE SEQUENCE [LARGE SCALE GENOMIC DNA]</scope>
    <source>
        <strain evidence="1 2">DSM 22867</strain>
    </source>
</reference>
<gene>
    <name evidence="1" type="ORF">D3P08_19715</name>
</gene>
<protein>
    <submittedName>
        <fullName evidence="1">Uncharacterized protein</fullName>
    </submittedName>
</protein>
<dbReference type="RefSeq" id="WP_119601737.1">
    <property type="nucleotide sequence ID" value="NZ_QXQA01000014.1"/>
</dbReference>
<dbReference type="AlphaFoldDB" id="A0A3A1UQI0"/>